<evidence type="ECO:0000256" key="1">
    <source>
        <dbReference type="ARBA" id="ARBA00010282"/>
    </source>
</evidence>
<sequence>MTIEEIQNDIVDEFSMFDDWMQRYEYMIELGKSLPLINEQYKTDDNLIKGCQSKVWVHATLENDKIIFTADSDAIITKGIIAILIRAFSNQKPKDIIEANTNFIDEIGLKEHLSPTRANGLVSMIKQLKMYAIAYQTQLN</sequence>
<dbReference type="InterPro" id="IPR003808">
    <property type="entry name" value="Fe-S_metab-assoc_dom"/>
</dbReference>
<protein>
    <submittedName>
        <fullName evidence="3">Fe-S metabolism protein SufE</fullName>
    </submittedName>
</protein>
<feature type="domain" description="Fe-S metabolism associated" evidence="2">
    <location>
        <begin position="11"/>
        <end position="130"/>
    </location>
</feature>
<dbReference type="EMBL" id="BRVP01000028">
    <property type="protein sequence ID" value="GLB53915.1"/>
    <property type="molecule type" value="Genomic_DNA"/>
</dbReference>
<dbReference type="PANTHER" id="PTHR43597:SF5">
    <property type="entry name" value="SUFE-LIKE PROTEIN 2, CHLOROPLASTIC"/>
    <property type="match status" value="1"/>
</dbReference>
<dbReference type="AlphaFoldDB" id="A0A9W6EUU0"/>
<dbReference type="Proteomes" id="UP001143545">
    <property type="component" value="Unassembled WGS sequence"/>
</dbReference>
<evidence type="ECO:0000313" key="4">
    <source>
        <dbReference type="Proteomes" id="UP001143545"/>
    </source>
</evidence>
<dbReference type="PANTHER" id="PTHR43597">
    <property type="entry name" value="SULFUR ACCEPTOR PROTEIN CSDE"/>
    <property type="match status" value="1"/>
</dbReference>
<proteinExistence type="inferred from homology"/>
<accession>A0A9W6EUU0</accession>
<evidence type="ECO:0000259" key="2">
    <source>
        <dbReference type="Pfam" id="PF02657"/>
    </source>
</evidence>
<comment type="caution">
    <text evidence="3">The sequence shown here is derived from an EMBL/GenBank/DDBJ whole genome shotgun (WGS) entry which is preliminary data.</text>
</comment>
<gene>
    <name evidence="3" type="primary">sufE</name>
    <name evidence="3" type="ORF">NBRC110019_29560</name>
</gene>
<dbReference type="Gene3D" id="3.90.1010.10">
    <property type="match status" value="1"/>
</dbReference>
<reference evidence="3" key="1">
    <citation type="submission" date="2022-07" db="EMBL/GenBank/DDBJ databases">
        <title>Taxonomy of Novel Oxalotrophic and Methylotrophic Bacteria.</title>
        <authorList>
            <person name="Sahin N."/>
            <person name="Tani A."/>
        </authorList>
    </citation>
    <scope>NUCLEOTIDE SEQUENCE</scope>
    <source>
        <strain evidence="3">AM327</strain>
    </source>
</reference>
<comment type="similarity">
    <text evidence="1">Belongs to the SufE family.</text>
</comment>
<evidence type="ECO:0000313" key="3">
    <source>
        <dbReference type="EMBL" id="GLB53915.1"/>
    </source>
</evidence>
<name>A0A9W6EUU0_9FLAO</name>
<dbReference type="Pfam" id="PF02657">
    <property type="entry name" value="SufE"/>
    <property type="match status" value="1"/>
</dbReference>
<dbReference type="SUPFAM" id="SSF82649">
    <property type="entry name" value="SufE/NifU"/>
    <property type="match status" value="1"/>
</dbReference>
<keyword evidence="4" id="KW-1185">Reference proteome</keyword>
<organism evidence="3 4">
    <name type="scientific">Neptunitalea chrysea</name>
    <dbReference type="NCBI Taxonomy" id="1647581"/>
    <lineage>
        <taxon>Bacteria</taxon>
        <taxon>Pseudomonadati</taxon>
        <taxon>Bacteroidota</taxon>
        <taxon>Flavobacteriia</taxon>
        <taxon>Flavobacteriales</taxon>
        <taxon>Flavobacteriaceae</taxon>
        <taxon>Neptunitalea</taxon>
    </lineage>
</organism>
<dbReference type="RefSeq" id="WP_281756224.1">
    <property type="nucleotide sequence ID" value="NZ_BRVP01000028.1"/>
</dbReference>